<protein>
    <submittedName>
        <fullName evidence="4">DEHA2D16808p</fullName>
    </submittedName>
</protein>
<dbReference type="OMA" id="SEESHMF"/>
<dbReference type="AlphaFoldDB" id="Q6BRF3"/>
<dbReference type="Gene3D" id="2.30.30.190">
    <property type="entry name" value="CAP Gly-rich-like domain"/>
    <property type="match status" value="1"/>
</dbReference>
<dbReference type="OrthoDB" id="5273213at2759"/>
<dbReference type="VEuPathDB" id="FungiDB:DEHA2D16808g"/>
<name>Q6BRF3_DEBHA</name>
<dbReference type="InParanoid" id="Q6BRF3"/>
<dbReference type="Pfam" id="PF01302">
    <property type="entry name" value="CAP_GLY"/>
    <property type="match status" value="1"/>
</dbReference>
<dbReference type="PROSITE" id="PS00845">
    <property type="entry name" value="CAP_GLY_1"/>
    <property type="match status" value="1"/>
</dbReference>
<dbReference type="FunCoup" id="Q6BRF3">
    <property type="interactions" value="659"/>
</dbReference>
<keyword evidence="1" id="KW-0433">Leucine-rich repeat</keyword>
<dbReference type="InterPro" id="IPR050333">
    <property type="entry name" value="SLRP"/>
</dbReference>
<dbReference type="Proteomes" id="UP000000599">
    <property type="component" value="Chromosome D"/>
</dbReference>
<dbReference type="RefSeq" id="XP_459217.2">
    <property type="nucleotide sequence ID" value="XM_459217.1"/>
</dbReference>
<keyword evidence="2" id="KW-0677">Repeat</keyword>
<dbReference type="PROSITE" id="PS50245">
    <property type="entry name" value="CAP_GLY_2"/>
    <property type="match status" value="1"/>
</dbReference>
<dbReference type="GeneID" id="2901614"/>
<feature type="domain" description="CAP-Gly" evidence="3">
    <location>
        <begin position="36"/>
        <end position="70"/>
    </location>
</feature>
<reference evidence="4 5" key="1">
    <citation type="journal article" date="2004" name="Nature">
        <title>Genome evolution in yeasts.</title>
        <authorList>
            <consortium name="Genolevures"/>
            <person name="Dujon B."/>
            <person name="Sherman D."/>
            <person name="Fischer G."/>
            <person name="Durrens P."/>
            <person name="Casaregola S."/>
            <person name="Lafontaine I."/>
            <person name="de Montigny J."/>
            <person name="Marck C."/>
            <person name="Neuveglise C."/>
            <person name="Talla E."/>
            <person name="Goffard N."/>
            <person name="Frangeul L."/>
            <person name="Aigle M."/>
            <person name="Anthouard V."/>
            <person name="Babour A."/>
            <person name="Barbe V."/>
            <person name="Barnay S."/>
            <person name="Blanchin S."/>
            <person name="Beckerich J.M."/>
            <person name="Beyne E."/>
            <person name="Bleykasten C."/>
            <person name="Boisrame A."/>
            <person name="Boyer J."/>
            <person name="Cattolico L."/>
            <person name="Confanioleri F."/>
            <person name="de Daruvar A."/>
            <person name="Despons L."/>
            <person name="Fabre E."/>
            <person name="Fairhead C."/>
            <person name="Ferry-Dumazet H."/>
            <person name="Groppi A."/>
            <person name="Hantraye F."/>
            <person name="Hennequin C."/>
            <person name="Jauniaux N."/>
            <person name="Joyet P."/>
            <person name="Kachouri R."/>
            <person name="Kerrest A."/>
            <person name="Koszul R."/>
            <person name="Lemaire M."/>
            <person name="Lesur I."/>
            <person name="Ma L."/>
            <person name="Muller H."/>
            <person name="Nicaud J.M."/>
            <person name="Nikolski M."/>
            <person name="Oztas S."/>
            <person name="Ozier-Kalogeropoulos O."/>
            <person name="Pellenz S."/>
            <person name="Potier S."/>
            <person name="Richard G.F."/>
            <person name="Straub M.L."/>
            <person name="Suleau A."/>
            <person name="Swennene D."/>
            <person name="Tekaia F."/>
            <person name="Wesolowski-Louvel M."/>
            <person name="Westhof E."/>
            <person name="Wirth B."/>
            <person name="Zeniou-Meyer M."/>
            <person name="Zivanovic I."/>
            <person name="Bolotin-Fukuhara M."/>
            <person name="Thierry A."/>
            <person name="Bouchier C."/>
            <person name="Caudron B."/>
            <person name="Scarpelli C."/>
            <person name="Gaillardin C."/>
            <person name="Weissenbach J."/>
            <person name="Wincker P."/>
            <person name="Souciet J.L."/>
        </authorList>
    </citation>
    <scope>NUCLEOTIDE SEQUENCE [LARGE SCALE GENOMIC DNA]</scope>
    <source>
        <strain evidence="5">ATCC 36239 / CBS 767 / BCRC 21394 / JCM 1990 / NBRC 0083 / IGC 2968</strain>
    </source>
</reference>
<dbReference type="HOGENOM" id="CLU_017716_5_1_1"/>
<accession>Q6BRF3</accession>
<evidence type="ECO:0000259" key="3">
    <source>
        <dbReference type="PROSITE" id="PS50245"/>
    </source>
</evidence>
<dbReference type="Gene3D" id="3.80.10.10">
    <property type="entry name" value="Ribonuclease Inhibitor"/>
    <property type="match status" value="2"/>
</dbReference>
<evidence type="ECO:0000313" key="4">
    <source>
        <dbReference type="EMBL" id="CAG87388.2"/>
    </source>
</evidence>
<dbReference type="SUPFAM" id="SSF74924">
    <property type="entry name" value="Cap-Gly domain"/>
    <property type="match status" value="1"/>
</dbReference>
<gene>
    <name evidence="4" type="ordered locus">DEHA2D16808g</name>
</gene>
<dbReference type="KEGG" id="dha:DEHA2D16808g"/>
<organism evidence="4 5">
    <name type="scientific">Debaryomyces hansenii (strain ATCC 36239 / CBS 767 / BCRC 21394 / JCM 1990 / NBRC 0083 / IGC 2968)</name>
    <name type="common">Yeast</name>
    <name type="synonym">Torulaspora hansenii</name>
    <dbReference type="NCBI Taxonomy" id="284592"/>
    <lineage>
        <taxon>Eukaryota</taxon>
        <taxon>Fungi</taxon>
        <taxon>Dikarya</taxon>
        <taxon>Ascomycota</taxon>
        <taxon>Saccharomycotina</taxon>
        <taxon>Pichiomycetes</taxon>
        <taxon>Debaryomycetaceae</taxon>
        <taxon>Debaryomyces</taxon>
    </lineage>
</organism>
<evidence type="ECO:0000256" key="1">
    <source>
        <dbReference type="ARBA" id="ARBA00022614"/>
    </source>
</evidence>
<evidence type="ECO:0000313" key="5">
    <source>
        <dbReference type="Proteomes" id="UP000000599"/>
    </source>
</evidence>
<proteinExistence type="predicted"/>
<dbReference type="InterPro" id="IPR036859">
    <property type="entry name" value="CAP-Gly_dom_sf"/>
</dbReference>
<sequence>MYEKLDRIITIDGQLGTVKYVGQLPSDIWGSNVTALGVEWDQPERGKNNGTLEGISYFETEVEGAGSFIKANNKKITKERYDFIEALIRQYSGTTIDYQGTIMFGTKVAESYGFEKLNEIQSDFNNLTSISLEKKYICTSFHSSDRINRIFNSLDNVTNLDLSYNLFNNLNDIWDIIDPLEHLTELNLNGNRFFNNDEDIPKKPHNKLRSIKLASTNITIRQVIHQILPKFPSLQDITLAGNRYEDEVFNNISISHDSLLNMDLSYNRLRTIPHLKNKFNILSSFNLANNCISDISEDMVFNYIHCIDLRNNEIDTWNTVDKLYLAFPDLRELRINGNPVFGSISVEEMTINLIARFEFSGERNSKIGYKINKLNGAFISDDEITNAELYFISKVRNGDYNYDRKSKRWQLLLNKYHIEDIHQSREERNDLSRKKIKLNIYSEFRQHIMERAFLTDNSILRLKGVISRNLNRSILEFRVFYYINEAEDEIENKIKQYLDDNIATIGNFGFSDNQKLYVTLNT</sequence>
<dbReference type="PANTHER" id="PTHR45712">
    <property type="entry name" value="AGAP008170-PA"/>
    <property type="match status" value="1"/>
</dbReference>
<evidence type="ECO:0000256" key="2">
    <source>
        <dbReference type="ARBA" id="ARBA00022737"/>
    </source>
</evidence>
<dbReference type="InterPro" id="IPR032675">
    <property type="entry name" value="LRR_dom_sf"/>
</dbReference>
<keyword evidence="5" id="KW-1185">Reference proteome</keyword>
<dbReference type="eggNOG" id="KOG3207">
    <property type="taxonomic scope" value="Eukaryota"/>
</dbReference>
<dbReference type="PANTHER" id="PTHR45712:SF22">
    <property type="entry name" value="INSULIN-LIKE GROWTH FACTOR-BINDING PROTEIN COMPLEX ACID LABILE SUBUNIT"/>
    <property type="match status" value="1"/>
</dbReference>
<dbReference type="EMBL" id="CR382136">
    <property type="protein sequence ID" value="CAG87388.2"/>
    <property type="molecule type" value="Genomic_DNA"/>
</dbReference>
<dbReference type="InterPro" id="IPR000938">
    <property type="entry name" value="CAP-Gly_domain"/>
</dbReference>
<dbReference type="STRING" id="284592.Q6BRF3"/>
<dbReference type="SUPFAM" id="SSF52047">
    <property type="entry name" value="RNI-like"/>
    <property type="match status" value="1"/>
</dbReference>
<dbReference type="SMART" id="SM01052">
    <property type="entry name" value="CAP_GLY"/>
    <property type="match status" value="1"/>
</dbReference>